<reference evidence="6" key="1">
    <citation type="submission" date="2025-08" db="UniProtKB">
        <authorList>
            <consortium name="RefSeq"/>
        </authorList>
    </citation>
    <scope>IDENTIFICATION</scope>
    <source>
        <tissue evidence="6">Whole organism</tissue>
    </source>
</reference>
<dbReference type="OMA" id="AKTVACH"/>
<comment type="subcellular location">
    <subcellularLocation>
        <location evidence="4">Membrane</location>
        <topology evidence="4">Multi-pass membrane protein</topology>
    </subcellularLocation>
</comment>
<dbReference type="OrthoDB" id="161814at2759"/>
<feature type="transmembrane region" description="Helical" evidence="4">
    <location>
        <begin position="148"/>
        <end position="165"/>
    </location>
</feature>
<dbReference type="GO" id="GO:0016020">
    <property type="term" value="C:membrane"/>
    <property type="evidence" value="ECO:0007669"/>
    <property type="project" value="UniProtKB-SubCell"/>
</dbReference>
<keyword evidence="4" id="KW-0813">Transport</keyword>
<keyword evidence="3 4" id="KW-0472">Membrane</keyword>
<evidence type="ECO:0000256" key="2">
    <source>
        <dbReference type="ARBA" id="ARBA00022989"/>
    </source>
</evidence>
<dbReference type="PANTHER" id="PTHR12483:SF115">
    <property type="entry name" value="COPPER TRANSPORT PROTEIN"/>
    <property type="match status" value="1"/>
</dbReference>
<dbReference type="Proteomes" id="UP000694843">
    <property type="component" value="Unplaced"/>
</dbReference>
<keyword evidence="5" id="KW-1185">Reference proteome</keyword>
<evidence type="ECO:0000313" key="6">
    <source>
        <dbReference type="RefSeq" id="XP_047739531.1"/>
    </source>
</evidence>
<keyword evidence="4" id="KW-0186">Copper</keyword>
<dbReference type="GeneID" id="108672889"/>
<organism evidence="5 6">
    <name type="scientific">Hyalella azteca</name>
    <name type="common">Amphipod</name>
    <dbReference type="NCBI Taxonomy" id="294128"/>
    <lineage>
        <taxon>Eukaryota</taxon>
        <taxon>Metazoa</taxon>
        <taxon>Ecdysozoa</taxon>
        <taxon>Arthropoda</taxon>
        <taxon>Crustacea</taxon>
        <taxon>Multicrustacea</taxon>
        <taxon>Malacostraca</taxon>
        <taxon>Eumalacostraca</taxon>
        <taxon>Peracarida</taxon>
        <taxon>Amphipoda</taxon>
        <taxon>Senticaudata</taxon>
        <taxon>Talitrida</taxon>
        <taxon>Talitroidea</taxon>
        <taxon>Hyalellidae</taxon>
        <taxon>Hyalella</taxon>
    </lineage>
</organism>
<dbReference type="AlphaFoldDB" id="A0A979FQY7"/>
<keyword evidence="2 4" id="KW-1133">Transmembrane helix</keyword>
<proteinExistence type="inferred from homology"/>
<feature type="transmembrane region" description="Helical" evidence="4">
    <location>
        <begin position="171"/>
        <end position="190"/>
    </location>
</feature>
<keyword evidence="4" id="KW-0187">Copper transport</keyword>
<comment type="similarity">
    <text evidence="4">Belongs to the copper transporter (Ctr) (TC 1.A.56) family. SLC31A subfamily.</text>
</comment>
<gene>
    <name evidence="6" type="primary">LOC108672889</name>
</gene>
<evidence type="ECO:0000256" key="3">
    <source>
        <dbReference type="ARBA" id="ARBA00023136"/>
    </source>
</evidence>
<evidence type="ECO:0000256" key="1">
    <source>
        <dbReference type="ARBA" id="ARBA00022692"/>
    </source>
</evidence>
<accession>A0A979FQY7</accession>
<dbReference type="Pfam" id="PF04145">
    <property type="entry name" value="Ctr"/>
    <property type="match status" value="1"/>
</dbReference>
<keyword evidence="1 4" id="KW-0812">Transmembrane</keyword>
<keyword evidence="4" id="KW-0406">Ion transport</keyword>
<sequence length="205" mass="23602">MDMTNHHHHHHGSMKENSDMKMTTTTMDMGGMDMGGSTMDMGGMDMGGMMMYFHGGCNEVILFDFWRISEVWELLLSMLGIFILAFLYEALKYCREYLFRKAVQRVSYSTTSSNNITLTEDQQQQQPVRCYENFIIPSTMKMMSSAHAIQTCLHMVQFLVSYLLMLVFMTYNAWLCLAVLLGAGVGYFVFGWRKALVVELTEHCH</sequence>
<evidence type="ECO:0000256" key="4">
    <source>
        <dbReference type="RuleBase" id="RU367022"/>
    </source>
</evidence>
<feature type="transmembrane region" description="Helical" evidence="4">
    <location>
        <begin position="74"/>
        <end position="91"/>
    </location>
</feature>
<name>A0A979FQY7_HYAAZ</name>
<protein>
    <recommendedName>
        <fullName evidence="4">Copper transport protein</fullName>
    </recommendedName>
</protein>
<dbReference type="GO" id="GO:0005375">
    <property type="term" value="F:copper ion transmembrane transporter activity"/>
    <property type="evidence" value="ECO:0007669"/>
    <property type="project" value="UniProtKB-UniRule"/>
</dbReference>
<evidence type="ECO:0000313" key="5">
    <source>
        <dbReference type="Proteomes" id="UP000694843"/>
    </source>
</evidence>
<dbReference type="InterPro" id="IPR007274">
    <property type="entry name" value="Cop_transporter"/>
</dbReference>
<dbReference type="PANTHER" id="PTHR12483">
    <property type="entry name" value="SOLUTE CARRIER FAMILY 31 COPPER TRANSPORTERS"/>
    <property type="match status" value="1"/>
</dbReference>
<dbReference type="RefSeq" id="XP_047739531.1">
    <property type="nucleotide sequence ID" value="XM_047883575.1"/>
</dbReference>